<protein>
    <submittedName>
        <fullName evidence="1">DUF2804 family protein</fullName>
    </submittedName>
</protein>
<dbReference type="AlphaFoldDB" id="A0A5B8XPD0"/>
<dbReference type="RefSeq" id="WP_146959547.1">
    <property type="nucleotide sequence ID" value="NZ_CP042467.1"/>
</dbReference>
<sequence>MNSHQLSALLDAPKAHSQGAFGTWRGESRWEFSRSWEFLKSEKKWQWFGAFFQNYAIGGALVDLRYATKAFVWVFDRTTQSLVYEASRTLPARLVRVADDTFTRDIAKSSGFSIERPSTNLWEIRIDWEHVNIDINLVSNLAPFTAHCPVQGSPSLHNTTRKEVGLTARGGLRISGVFHELGLGHGLLDHSHGFMARETSWLWAMGSDAEQRLGFNAIQGFNADLENCVWAEGEIYAFDRATVEVGEAFCAVKSNCGALDLRMDIEGIRREDVDLKLVRSVYKQPLGVWNGTLLGQTVALPGVAEDHFARW</sequence>
<dbReference type="EMBL" id="CP042467">
    <property type="protein sequence ID" value="QED27742.1"/>
    <property type="molecule type" value="Genomic_DNA"/>
</dbReference>
<organism evidence="1 2">
    <name type="scientific">Microvenator marinus</name>
    <dbReference type="NCBI Taxonomy" id="2600177"/>
    <lineage>
        <taxon>Bacteria</taxon>
        <taxon>Deltaproteobacteria</taxon>
        <taxon>Bradymonadales</taxon>
        <taxon>Microvenatoraceae</taxon>
        <taxon>Microvenator</taxon>
    </lineage>
</organism>
<dbReference type="PANTHER" id="PTHR35868:SF4">
    <property type="entry name" value="DUF2804 DOMAIN-CONTAINING PROTEIN"/>
    <property type="match status" value="1"/>
</dbReference>
<dbReference type="Pfam" id="PF10974">
    <property type="entry name" value="DUF2804"/>
    <property type="match status" value="1"/>
</dbReference>
<accession>A0A5B8XPD0</accession>
<keyword evidence="2" id="KW-1185">Reference proteome</keyword>
<gene>
    <name evidence="1" type="ORF">FRD01_10955</name>
</gene>
<dbReference type="InterPro" id="IPR021243">
    <property type="entry name" value="DUF2804"/>
</dbReference>
<dbReference type="Proteomes" id="UP000321595">
    <property type="component" value="Chromosome"/>
</dbReference>
<evidence type="ECO:0000313" key="2">
    <source>
        <dbReference type="Proteomes" id="UP000321595"/>
    </source>
</evidence>
<proteinExistence type="predicted"/>
<dbReference type="KEGG" id="bbae:FRD01_10955"/>
<evidence type="ECO:0000313" key="1">
    <source>
        <dbReference type="EMBL" id="QED27742.1"/>
    </source>
</evidence>
<name>A0A5B8XPD0_9DELT</name>
<dbReference type="OrthoDB" id="5413160at2"/>
<reference evidence="1 2" key="1">
    <citation type="submission" date="2019-08" db="EMBL/GenBank/DDBJ databases">
        <authorList>
            <person name="Liang Q."/>
        </authorList>
    </citation>
    <scope>NUCLEOTIDE SEQUENCE [LARGE SCALE GENOMIC DNA]</scope>
    <source>
        <strain evidence="1 2">V1718</strain>
    </source>
</reference>
<dbReference type="PANTHER" id="PTHR35868">
    <property type="entry name" value="DUF2804 DOMAIN-CONTAINING PROTEIN-RELATED"/>
    <property type="match status" value="1"/>
</dbReference>